<evidence type="ECO:0000259" key="2">
    <source>
        <dbReference type="SMART" id="SM00484"/>
    </source>
</evidence>
<dbReference type="GO" id="GO:0006281">
    <property type="term" value="P:DNA repair"/>
    <property type="evidence" value="ECO:0007669"/>
    <property type="project" value="UniProtKB-ARBA"/>
</dbReference>
<dbReference type="InterPro" id="IPR006084">
    <property type="entry name" value="XPG/Rad2"/>
</dbReference>
<dbReference type="eggNOG" id="KOG2520">
    <property type="taxonomic scope" value="Eukaryota"/>
</dbReference>
<accession>A0A066WV91</accession>
<dbReference type="SUPFAM" id="SSF57903">
    <property type="entry name" value="FYVE/PHD zinc finger"/>
    <property type="match status" value="1"/>
</dbReference>
<feature type="region of interest" description="Disordered" evidence="1">
    <location>
        <begin position="164"/>
        <end position="283"/>
    </location>
</feature>
<dbReference type="Pfam" id="PF00867">
    <property type="entry name" value="XPG_I"/>
    <property type="match status" value="1"/>
</dbReference>
<dbReference type="EMBL" id="JMSE01001496">
    <property type="protein sequence ID" value="KDN60592.1"/>
    <property type="molecule type" value="Genomic_DNA"/>
</dbReference>
<dbReference type="CDD" id="cd17017">
    <property type="entry name" value="ING_Yng1p"/>
    <property type="match status" value="1"/>
</dbReference>
<feature type="region of interest" description="Disordered" evidence="1">
    <location>
        <begin position="1317"/>
        <end position="1371"/>
    </location>
</feature>
<dbReference type="InterPro" id="IPR011011">
    <property type="entry name" value="Znf_FYVE_PHD"/>
</dbReference>
<protein>
    <submittedName>
        <fullName evidence="4">Putative PHD-finger domain-containing protein</fullName>
    </submittedName>
</protein>
<dbReference type="OrthoDB" id="5411773at2759"/>
<feature type="compositionally biased region" description="Polar residues" evidence="1">
    <location>
        <begin position="1317"/>
        <end position="1335"/>
    </location>
</feature>
<dbReference type="PRINTS" id="PR00853">
    <property type="entry name" value="XPGRADSUPER"/>
</dbReference>
<feature type="compositionally biased region" description="Low complexity" evidence="1">
    <location>
        <begin position="555"/>
        <end position="581"/>
    </location>
</feature>
<dbReference type="GO" id="GO:0000785">
    <property type="term" value="C:chromatin"/>
    <property type="evidence" value="ECO:0007669"/>
    <property type="project" value="UniProtKB-ARBA"/>
</dbReference>
<feature type="compositionally biased region" description="Basic and acidic residues" evidence="1">
    <location>
        <begin position="475"/>
        <end position="487"/>
    </location>
</feature>
<dbReference type="Gene3D" id="3.30.40.10">
    <property type="entry name" value="Zinc/RING finger domain, C3HC4 (zinc finger)"/>
    <property type="match status" value="1"/>
</dbReference>
<feature type="compositionally biased region" description="Acidic residues" evidence="1">
    <location>
        <begin position="765"/>
        <end position="774"/>
    </location>
</feature>
<dbReference type="InterPro" id="IPR006086">
    <property type="entry name" value="XPG-I_dom"/>
</dbReference>
<name>A0A066WV91_COLSU</name>
<dbReference type="CDD" id="cd09870">
    <property type="entry name" value="PIN_YEN1"/>
    <property type="match status" value="1"/>
</dbReference>
<dbReference type="Gene3D" id="3.40.50.1010">
    <property type="entry name" value="5'-nuclease"/>
    <property type="match status" value="2"/>
</dbReference>
<feature type="compositionally biased region" description="Basic and acidic residues" evidence="1">
    <location>
        <begin position="621"/>
        <end position="633"/>
    </location>
</feature>
<feature type="compositionally biased region" description="Basic and acidic residues" evidence="1">
    <location>
        <begin position="1"/>
        <end position="10"/>
    </location>
</feature>
<dbReference type="InterPro" id="IPR029060">
    <property type="entry name" value="PIN-like_dom_sf"/>
</dbReference>
<dbReference type="SUPFAM" id="SSF47807">
    <property type="entry name" value="5' to 3' exonuclease, C-terminal subdomain"/>
    <property type="match status" value="1"/>
</dbReference>
<feature type="compositionally biased region" description="Polar residues" evidence="1">
    <location>
        <begin position="635"/>
        <end position="652"/>
    </location>
</feature>
<dbReference type="SMART" id="SM01408">
    <property type="entry name" value="ING"/>
    <property type="match status" value="1"/>
</dbReference>
<feature type="region of interest" description="Disordered" evidence="1">
    <location>
        <begin position="434"/>
        <end position="779"/>
    </location>
</feature>
<gene>
    <name evidence="4" type="ORF">CSUB01_02091</name>
</gene>
<feature type="compositionally biased region" description="Acidic residues" evidence="1">
    <location>
        <begin position="220"/>
        <end position="232"/>
    </location>
</feature>
<comment type="caution">
    <text evidence="4">The sequence shown here is derived from an EMBL/GenBank/DDBJ whole genome shotgun (WGS) entry which is preliminary data.</text>
</comment>
<dbReference type="PANTHER" id="PTHR11081:SF62">
    <property type="entry name" value="XPG-I DOMAIN-CONTAINING PROTEIN"/>
    <property type="match status" value="1"/>
</dbReference>
<feature type="compositionally biased region" description="Low complexity" evidence="1">
    <location>
        <begin position="653"/>
        <end position="665"/>
    </location>
</feature>
<feature type="region of interest" description="Disordered" evidence="1">
    <location>
        <begin position="1"/>
        <end position="21"/>
    </location>
</feature>
<dbReference type="STRING" id="1173701.A0A066WV91"/>
<feature type="compositionally biased region" description="Pro residues" evidence="1">
    <location>
        <begin position="596"/>
        <end position="605"/>
    </location>
</feature>
<dbReference type="SUPFAM" id="SSF88723">
    <property type="entry name" value="PIN domain-like"/>
    <property type="match status" value="1"/>
</dbReference>
<dbReference type="Proteomes" id="UP000027238">
    <property type="component" value="Unassembled WGS sequence"/>
</dbReference>
<feature type="domain" description="XPG-I" evidence="2">
    <location>
        <begin position="913"/>
        <end position="986"/>
    </location>
</feature>
<evidence type="ECO:0000259" key="3">
    <source>
        <dbReference type="SMART" id="SM01408"/>
    </source>
</evidence>
<keyword evidence="5" id="KW-1185">Reference proteome</keyword>
<dbReference type="GO" id="GO:0017108">
    <property type="term" value="F:5'-flap endonuclease activity"/>
    <property type="evidence" value="ECO:0007669"/>
    <property type="project" value="TreeGrafter"/>
</dbReference>
<sequence>MASTNEHADAMDVEVSPTNKTSVEHDIRQSLGAISNSVESLEMRADPDAQATVTDFLDFTEYLPSDMMRSLTLIGKLDQTYGEASLKVHNLTSTWGKLPSIPAEERPSPVQLRADISNSLNHAVSSRVFAHEESVRMSENVNRHYNRAKTILAKLKDMLENYPAEEQKSPVATSKSPQLVRAPRMLRNGDGEKVRRPRIPRITVPGEVLPPYDQFVAYSDDSDESSEEEDDESIGRTPARSTPAARIKVLKTPKARPPKTPKTASARPPKSAATPGAAATPAVVLQPPPENAVIGSADAPWLQLTPWELARLRKRMKKNATWNPSDTMILRELKTLGRGIDAYKEAKKKAEDEGRVFDQVPPALAPDAESGNKQIPEGAISAAALASDDIQLSNRGMKLNEAKKLKRESLAKQAAEEAEESARQFREAARLLMSHEAPPSASASNNGADQPKSTNKATPNPKAKPKTNGNKRKRDSVPEAEAEKPELVETPAPRPAPKRTKTETPVPLPHLRAGLASQSLAETPIPPPVLTPGGTAVTPKMTTPVPVPIPGQEIAAAATTKPAITSAPASSPTSSTGQPASVASNGLANIVTKPPAETPIPPPILSPKKSTTPILPPVRDAAARRETRGDMAKKGQQQAENPASSQIPQTQRSSSAAPSIKQSSSRAATPGTTPVPEGQRRPGSRGKASSQEPQPSLGPERSRRTSTARNTPAPEQRQQGKRARKPVPGIVSKTNAGGSSAVGKRKAAPKKKRAQKKEKGQPIEIELEEDDEGNPIDPNEPRYCDCNRVSFGEMIACDNDFWNVVNEVGRERSLAEWAAKHLEEYGRPLRIAIDEAHWRFKNISVAKEANIKKESSASHLREKAILQRILPLLRLGIQLLFVFDGKKRPQRKMGVERRDQPEAATALFKDVLNYILVPWHQAPGEAEAQCALLQQKGLVDAVWSEDGDAFMFGCTLLIKNLRNGKNKKLKEEAQSFDIRGIRKTGLFNKKSITLFEMLAGCDYAHGGLIGCGEGMARQLAKNGGLVEGFWRIQTEADTARWRTRLEKVMGEITSSSNLSFNKKRSNIRSFPALQALRNCRTPVVSDAATLDSLPFLQGDWYGTHTTENMKVTIPWMHERFFSRHATIWRVEQFIPVTINQTSLKNYLNVRDLVAKVAQKRKDAPTTSAEFDPCQVFPGIEEAILVSGGVHILNRWARSIGSWEDSRSKMPNSTCSMRFSVRMPLDNHPALLKYLHSSSIDDFTNPLSSFGAASEGGTEVAPPDLPNPRKQILEILSNKRQSPTKDTRRSKGHIQFHTQMTESSRLRTEHRVKGQLSDLTGHSSKTNITTVGTTPACSEDSRRKRLAKFDTMRGSGGTATGDMTENPSDRIGKTWSLDDEDHEIEEIRGIGSKKRKLAEYSAEEMRDMVSGARGRQLLLEMELESSQDSLLSVPIKTKRGVRSMPSMSTTRPGPSLPYGCGKGTADDPLEIL</sequence>
<dbReference type="HOGENOM" id="CLU_262721_0_0_1"/>
<evidence type="ECO:0000256" key="1">
    <source>
        <dbReference type="SAM" id="MobiDB-lite"/>
    </source>
</evidence>
<dbReference type="InterPro" id="IPR013083">
    <property type="entry name" value="Znf_RING/FYVE/PHD"/>
</dbReference>
<reference evidence="5" key="1">
    <citation type="journal article" date="2014" name="Genome Announc.">
        <title>Draft genome sequence of Colletotrichum sublineola, a destructive pathogen of cultivated sorghum.</title>
        <authorList>
            <person name="Baroncelli R."/>
            <person name="Sanz-Martin J.M."/>
            <person name="Rech G.E."/>
            <person name="Sukno S.A."/>
            <person name="Thon M.R."/>
        </authorList>
    </citation>
    <scope>NUCLEOTIDE SEQUENCE [LARGE SCALE GENOMIC DNA]</scope>
    <source>
        <strain evidence="5">TX430BB</strain>
    </source>
</reference>
<dbReference type="InterPro" id="IPR024610">
    <property type="entry name" value="ING_N_histone-binding"/>
</dbReference>
<feature type="compositionally biased region" description="Low complexity" evidence="1">
    <location>
        <begin position="437"/>
        <end position="446"/>
    </location>
</feature>
<feature type="region of interest" description="Disordered" evidence="1">
    <location>
        <begin position="1433"/>
        <end position="1471"/>
    </location>
</feature>
<dbReference type="OMA" id="ATIWRVE"/>
<evidence type="ECO:0000313" key="4">
    <source>
        <dbReference type="EMBL" id="KDN60592.1"/>
    </source>
</evidence>
<feature type="compositionally biased region" description="Basic residues" evidence="1">
    <location>
        <begin position="463"/>
        <end position="474"/>
    </location>
</feature>
<feature type="compositionally biased region" description="Basic residues" evidence="1">
    <location>
        <begin position="743"/>
        <end position="756"/>
    </location>
</feature>
<proteinExistence type="predicted"/>
<dbReference type="InterPro" id="IPR036279">
    <property type="entry name" value="5-3_exonuclease_C_sf"/>
</dbReference>
<evidence type="ECO:0000313" key="5">
    <source>
        <dbReference type="Proteomes" id="UP000027238"/>
    </source>
</evidence>
<feature type="compositionally biased region" description="Basic and acidic residues" evidence="1">
    <location>
        <begin position="1338"/>
        <end position="1350"/>
    </location>
</feature>
<organism evidence="4 5">
    <name type="scientific">Colletotrichum sublineola</name>
    <name type="common">Sorghum anthracnose fungus</name>
    <dbReference type="NCBI Taxonomy" id="1173701"/>
    <lineage>
        <taxon>Eukaryota</taxon>
        <taxon>Fungi</taxon>
        <taxon>Dikarya</taxon>
        <taxon>Ascomycota</taxon>
        <taxon>Pezizomycotina</taxon>
        <taxon>Sordariomycetes</taxon>
        <taxon>Hypocreomycetidae</taxon>
        <taxon>Glomerellales</taxon>
        <taxon>Glomerellaceae</taxon>
        <taxon>Colletotrichum</taxon>
        <taxon>Colletotrichum graminicola species complex</taxon>
    </lineage>
</organism>
<feature type="domain" description="Inhibitor of growth protein N-terminal histone-binding" evidence="3">
    <location>
        <begin position="52"/>
        <end position="155"/>
    </location>
</feature>
<dbReference type="SMART" id="SM00484">
    <property type="entry name" value="XPGI"/>
    <property type="match status" value="1"/>
</dbReference>
<feature type="compositionally biased region" description="Basic residues" evidence="1">
    <location>
        <begin position="248"/>
        <end position="259"/>
    </location>
</feature>
<dbReference type="PANTHER" id="PTHR11081">
    <property type="entry name" value="FLAP ENDONUCLEASE FAMILY MEMBER"/>
    <property type="match status" value="1"/>
</dbReference>
<feature type="compositionally biased region" description="Low complexity" evidence="1">
    <location>
        <begin position="261"/>
        <end position="282"/>
    </location>
</feature>